<feature type="domain" description="HTH tetR-type" evidence="3">
    <location>
        <begin position="3"/>
        <end position="63"/>
    </location>
</feature>
<gene>
    <name evidence="4" type="ORF">ISU02_16275</name>
</gene>
<dbReference type="SUPFAM" id="SSF46689">
    <property type="entry name" value="Homeodomain-like"/>
    <property type="match status" value="1"/>
</dbReference>
<dbReference type="PANTHER" id="PTHR43479">
    <property type="entry name" value="ACREF/ENVCD OPERON REPRESSOR-RELATED"/>
    <property type="match status" value="1"/>
</dbReference>
<evidence type="ECO:0000256" key="2">
    <source>
        <dbReference type="PROSITE-ProRule" id="PRU00335"/>
    </source>
</evidence>
<proteinExistence type="predicted"/>
<evidence type="ECO:0000313" key="5">
    <source>
        <dbReference type="Proteomes" id="UP000614200"/>
    </source>
</evidence>
<reference evidence="4 5" key="1">
    <citation type="submission" date="2020-11" db="EMBL/GenBank/DDBJ databases">
        <title>Fusibacter basophilias sp. nov.</title>
        <authorList>
            <person name="Qiu D."/>
        </authorList>
    </citation>
    <scope>NUCLEOTIDE SEQUENCE [LARGE SCALE GENOMIC DNA]</scope>
    <source>
        <strain evidence="4 5">Q10-2</strain>
    </source>
</reference>
<dbReference type="RefSeq" id="WP_194702911.1">
    <property type="nucleotide sequence ID" value="NZ_JADKNH010000010.1"/>
</dbReference>
<dbReference type="InterPro" id="IPR001647">
    <property type="entry name" value="HTH_TetR"/>
</dbReference>
<keyword evidence="5" id="KW-1185">Reference proteome</keyword>
<keyword evidence="1 2" id="KW-0238">DNA-binding</keyword>
<evidence type="ECO:0000259" key="3">
    <source>
        <dbReference type="PROSITE" id="PS50977"/>
    </source>
</evidence>
<evidence type="ECO:0000256" key="1">
    <source>
        <dbReference type="ARBA" id="ARBA00023125"/>
    </source>
</evidence>
<evidence type="ECO:0000313" key="4">
    <source>
        <dbReference type="EMBL" id="MBF4694670.1"/>
    </source>
</evidence>
<dbReference type="EMBL" id="JADKNH010000010">
    <property type="protein sequence ID" value="MBF4694670.1"/>
    <property type="molecule type" value="Genomic_DNA"/>
</dbReference>
<accession>A0ABR9ZW50</accession>
<sequence length="200" mass="23612">MRPSAKVTILSTFRQLIQNRSLDKITVTEICEKSAINRQTFYNHFSDLFDIFKYLFQEELSEEIAQNRTFEKWCGGFLATLNYLKCNSRMILNVYQSSYRSEADLFFINISYQLLDRVVDECMNNMHVDLIEPDCRFIVNFYRHVFNGLMIDWVNEGMKEAPEDMLRKLQLMIGGSIPRSVQAFADEEKLHWWGSLKSKS</sequence>
<name>A0ABR9ZW50_9FIRM</name>
<dbReference type="InterPro" id="IPR009057">
    <property type="entry name" value="Homeodomain-like_sf"/>
</dbReference>
<feature type="DNA-binding region" description="H-T-H motif" evidence="2">
    <location>
        <begin position="26"/>
        <end position="45"/>
    </location>
</feature>
<dbReference type="Proteomes" id="UP000614200">
    <property type="component" value="Unassembled WGS sequence"/>
</dbReference>
<protein>
    <submittedName>
        <fullName evidence="4">TetR/AcrR family transcriptional regulator C-terminal domain-containing protein</fullName>
    </submittedName>
</protein>
<dbReference type="Pfam" id="PF14278">
    <property type="entry name" value="TetR_C_8"/>
    <property type="match status" value="1"/>
</dbReference>
<dbReference type="InterPro" id="IPR039532">
    <property type="entry name" value="TetR_C_Firmicutes"/>
</dbReference>
<dbReference type="PANTHER" id="PTHR43479:SF7">
    <property type="entry name" value="TETR-FAMILY TRANSCRIPTIONAL REGULATOR"/>
    <property type="match status" value="1"/>
</dbReference>
<dbReference type="InterPro" id="IPR050624">
    <property type="entry name" value="HTH-type_Tx_Regulator"/>
</dbReference>
<organism evidence="4 5">
    <name type="scientific">Fusibacter ferrireducens</name>
    <dbReference type="NCBI Taxonomy" id="2785058"/>
    <lineage>
        <taxon>Bacteria</taxon>
        <taxon>Bacillati</taxon>
        <taxon>Bacillota</taxon>
        <taxon>Clostridia</taxon>
        <taxon>Eubacteriales</taxon>
        <taxon>Eubacteriales Family XII. Incertae Sedis</taxon>
        <taxon>Fusibacter</taxon>
    </lineage>
</organism>
<dbReference type="PROSITE" id="PS50977">
    <property type="entry name" value="HTH_TETR_2"/>
    <property type="match status" value="1"/>
</dbReference>
<dbReference type="Gene3D" id="1.10.357.10">
    <property type="entry name" value="Tetracycline Repressor, domain 2"/>
    <property type="match status" value="1"/>
</dbReference>
<comment type="caution">
    <text evidence="4">The sequence shown here is derived from an EMBL/GenBank/DDBJ whole genome shotgun (WGS) entry which is preliminary data.</text>
</comment>